<dbReference type="EMBL" id="QGGV01000002">
    <property type="protein sequence ID" value="PWK57903.1"/>
    <property type="molecule type" value="Genomic_DNA"/>
</dbReference>
<dbReference type="Proteomes" id="UP000245390">
    <property type="component" value="Unassembled WGS sequence"/>
</dbReference>
<dbReference type="InterPro" id="IPR029058">
    <property type="entry name" value="AB_hydrolase_fold"/>
</dbReference>
<dbReference type="InterPro" id="IPR000073">
    <property type="entry name" value="AB_hydrolase_1"/>
</dbReference>
<dbReference type="PANTHER" id="PTHR43194:SF2">
    <property type="entry name" value="PEROXISOMAL MEMBRANE PROTEIN LPX1"/>
    <property type="match status" value="1"/>
</dbReference>
<feature type="domain" description="AB hydrolase-1" evidence="1">
    <location>
        <begin position="59"/>
        <end position="309"/>
    </location>
</feature>
<dbReference type="PANTHER" id="PTHR43194">
    <property type="entry name" value="HYDROLASE ALPHA/BETA FOLD FAMILY"/>
    <property type="match status" value="1"/>
</dbReference>
<dbReference type="PRINTS" id="PR00111">
    <property type="entry name" value="ABHYDROLASE"/>
</dbReference>
<evidence type="ECO:0000313" key="2">
    <source>
        <dbReference type="EMBL" id="PWK57903.1"/>
    </source>
</evidence>
<organism evidence="2 3">
    <name type="scientific">Silicimonas algicola</name>
    <dbReference type="NCBI Taxonomy" id="1826607"/>
    <lineage>
        <taxon>Bacteria</taxon>
        <taxon>Pseudomonadati</taxon>
        <taxon>Pseudomonadota</taxon>
        <taxon>Alphaproteobacteria</taxon>
        <taxon>Rhodobacterales</taxon>
        <taxon>Paracoccaceae</taxon>
    </lineage>
</organism>
<dbReference type="AlphaFoldDB" id="A0A316GBD6"/>
<comment type="caution">
    <text evidence="2">The sequence shown here is derived from an EMBL/GenBank/DDBJ whole genome shotgun (WGS) entry which is preliminary data.</text>
</comment>
<protein>
    <submittedName>
        <fullName evidence="2">Pimeloyl-ACP methyl ester carboxylesterase</fullName>
    </submittedName>
</protein>
<dbReference type="RefSeq" id="WP_109758467.1">
    <property type="nucleotide sequence ID" value="NZ_CP034588.1"/>
</dbReference>
<sequence>MLTTGLVALAVLIGFGLWIDRKADLNEARSEARFPPQGSFVTVNGRDVHVVVKGKGPDLVLIHGAGGNSRDFTFRFMDRLTDRYRVFAVDRPGLGYSEPLLPISAFGGRAATPREQARQLADAVAQLGADRPIVLGHSYGGAVAMAWALERDVSGLVIVSGVAMPWPGPLRLYYRFFGSPLGGALGAPLVSALWGPDRLDASVAGIFAPRPTPSGYVQGAGVSLATRTGHFSASARQVRELRPQIVEQSADYGRIEVPVELVHGVEDDTVPADVHAIPLSRILPDVSLTLLDGEGHAPHHTDPDAVVQAIDRVAARVGLR</sequence>
<keyword evidence="3" id="KW-1185">Reference proteome</keyword>
<dbReference type="Gene3D" id="3.40.50.1820">
    <property type="entry name" value="alpha/beta hydrolase"/>
    <property type="match status" value="1"/>
</dbReference>
<reference evidence="2 3" key="1">
    <citation type="submission" date="2018-05" db="EMBL/GenBank/DDBJ databases">
        <title>Genomic Encyclopedia of Type Strains, Phase IV (KMG-IV): sequencing the most valuable type-strain genomes for metagenomic binning, comparative biology and taxonomic classification.</title>
        <authorList>
            <person name="Goeker M."/>
        </authorList>
    </citation>
    <scope>NUCLEOTIDE SEQUENCE [LARGE SCALE GENOMIC DNA]</scope>
    <source>
        <strain evidence="2 3">DSM 103371</strain>
    </source>
</reference>
<dbReference type="OrthoDB" id="9815441at2"/>
<dbReference type="SUPFAM" id="SSF53474">
    <property type="entry name" value="alpha/beta-Hydrolases"/>
    <property type="match status" value="1"/>
</dbReference>
<evidence type="ECO:0000313" key="3">
    <source>
        <dbReference type="Proteomes" id="UP000245390"/>
    </source>
</evidence>
<accession>A0A316GBD6</accession>
<dbReference type="KEGG" id="salo:EF888_11445"/>
<evidence type="ECO:0000259" key="1">
    <source>
        <dbReference type="Pfam" id="PF12697"/>
    </source>
</evidence>
<dbReference type="InterPro" id="IPR050228">
    <property type="entry name" value="Carboxylesterase_BioH"/>
</dbReference>
<dbReference type="Pfam" id="PF12697">
    <property type="entry name" value="Abhydrolase_6"/>
    <property type="match status" value="1"/>
</dbReference>
<proteinExistence type="predicted"/>
<name>A0A316GBD6_9RHOB</name>
<gene>
    <name evidence="2" type="ORF">C8D95_102553</name>
</gene>